<organism evidence="1 2">
    <name type="scientific">Enterobacter genomosp. O</name>
    <dbReference type="NCBI Taxonomy" id="2364150"/>
    <lineage>
        <taxon>Bacteria</taxon>
        <taxon>Pseudomonadati</taxon>
        <taxon>Pseudomonadota</taxon>
        <taxon>Gammaproteobacteria</taxon>
        <taxon>Enterobacterales</taxon>
        <taxon>Enterobacteriaceae</taxon>
        <taxon>Enterobacter</taxon>
        <taxon>Enterobacter cloacae complex</taxon>
        <taxon>Enterobacter cloacae complex clade O</taxon>
    </lineage>
</organism>
<reference evidence="2" key="1">
    <citation type="submission" date="2016-01" db="EMBL/GenBank/DDBJ databases">
        <title>WGS of SAMN04407783.</title>
        <authorList>
            <person name="Adams M."/>
            <person name="Sutton G."/>
            <person name="Nelson K."/>
            <person name="Thaden J."/>
            <person name="Fowler V."/>
            <person name="Mccorrison J."/>
            <person name="Sanka R."/>
            <person name="Brinkac L."/>
            <person name="Nierman W."/>
        </authorList>
    </citation>
    <scope>NUCLEOTIDE SEQUENCE [LARGE SCALE GENOMIC DNA]</scope>
    <source>
        <strain evidence="2">GN04363</strain>
    </source>
</reference>
<gene>
    <name evidence="1" type="ORF">AWI28_20410</name>
</gene>
<evidence type="ECO:0000313" key="1">
    <source>
        <dbReference type="EMBL" id="KUQ81955.1"/>
    </source>
</evidence>
<evidence type="ECO:0000313" key="2">
    <source>
        <dbReference type="Proteomes" id="UP000064715"/>
    </source>
</evidence>
<protein>
    <submittedName>
        <fullName evidence="1">Uncharacterized protein</fullName>
    </submittedName>
</protein>
<dbReference type="OrthoDB" id="6611144at2"/>
<comment type="caution">
    <text evidence="1">The sequence shown here is derived from an EMBL/GenBank/DDBJ whole genome shotgun (WGS) entry which is preliminary data.</text>
</comment>
<dbReference type="EMBL" id="LRCR01000030">
    <property type="protein sequence ID" value="KUQ81955.1"/>
    <property type="molecule type" value="Genomic_DNA"/>
</dbReference>
<dbReference type="AlphaFoldDB" id="A0A0X4EJQ3"/>
<accession>A0A0X4EJQ3</accession>
<proteinExistence type="predicted"/>
<keyword evidence="2" id="KW-1185">Reference proteome</keyword>
<name>A0A0X4EJQ3_9ENTR</name>
<sequence length="86" mass="9794">MYNYDDVQKIKANLEWIVHQASARSHLRTEHDQLVISDLMELIQTYETLLDLVSQFGASVLNSEIIAGLSITEEFIAKVKRNEGAM</sequence>
<dbReference type="Proteomes" id="UP000064715">
    <property type="component" value="Unassembled WGS sequence"/>
</dbReference>